<accession>A0ABD1TK16</accession>
<keyword evidence="3" id="KW-1185">Reference proteome</keyword>
<proteinExistence type="predicted"/>
<dbReference type="Proteomes" id="UP001604336">
    <property type="component" value="Unassembled WGS sequence"/>
</dbReference>
<sequence>MIDASKNISLESLEQSLMMEERRIFSLQHFEFRRAREQMETLERANLLIQEKEISMQEILRTISELETMASEREGHLQSLVKMVEDQEESLKTRDEKIHELEGSLEAFK</sequence>
<evidence type="ECO:0000256" key="1">
    <source>
        <dbReference type="SAM" id="Coils"/>
    </source>
</evidence>
<protein>
    <submittedName>
        <fullName evidence="2">Uncharacterized protein</fullName>
    </submittedName>
</protein>
<gene>
    <name evidence="2" type="ORF">Adt_18664</name>
</gene>
<dbReference type="EMBL" id="JBFOLK010000005">
    <property type="protein sequence ID" value="KAL2513064.1"/>
    <property type="molecule type" value="Genomic_DNA"/>
</dbReference>
<name>A0ABD1TK16_9LAMI</name>
<organism evidence="2 3">
    <name type="scientific">Abeliophyllum distichum</name>
    <dbReference type="NCBI Taxonomy" id="126358"/>
    <lineage>
        <taxon>Eukaryota</taxon>
        <taxon>Viridiplantae</taxon>
        <taxon>Streptophyta</taxon>
        <taxon>Embryophyta</taxon>
        <taxon>Tracheophyta</taxon>
        <taxon>Spermatophyta</taxon>
        <taxon>Magnoliopsida</taxon>
        <taxon>eudicotyledons</taxon>
        <taxon>Gunneridae</taxon>
        <taxon>Pentapetalae</taxon>
        <taxon>asterids</taxon>
        <taxon>lamiids</taxon>
        <taxon>Lamiales</taxon>
        <taxon>Oleaceae</taxon>
        <taxon>Forsythieae</taxon>
        <taxon>Abeliophyllum</taxon>
    </lineage>
</organism>
<feature type="coiled-coil region" evidence="1">
    <location>
        <begin position="32"/>
        <end position="69"/>
    </location>
</feature>
<comment type="caution">
    <text evidence="2">The sequence shown here is derived from an EMBL/GenBank/DDBJ whole genome shotgun (WGS) entry which is preliminary data.</text>
</comment>
<dbReference type="AlphaFoldDB" id="A0ABD1TK16"/>
<reference evidence="3" key="1">
    <citation type="submission" date="2024-07" db="EMBL/GenBank/DDBJ databases">
        <title>Two chromosome-level genome assemblies of Korean endemic species Abeliophyllum distichum and Forsythia ovata (Oleaceae).</title>
        <authorList>
            <person name="Jang H."/>
        </authorList>
    </citation>
    <scope>NUCLEOTIDE SEQUENCE [LARGE SCALE GENOMIC DNA]</scope>
</reference>
<evidence type="ECO:0000313" key="2">
    <source>
        <dbReference type="EMBL" id="KAL2513064.1"/>
    </source>
</evidence>
<evidence type="ECO:0000313" key="3">
    <source>
        <dbReference type="Proteomes" id="UP001604336"/>
    </source>
</evidence>
<keyword evidence="1" id="KW-0175">Coiled coil</keyword>